<proteinExistence type="predicted"/>
<sequence length="505" mass="53838">MRNNATFPGSRHSFKEVRRGRTCELWVAPVTARTGTEGFMGAGDGTPVRRSAPRARNAELLMLGFAVVLTLFGYACVGLAVDGEVPGDLLWYAAGFSAVAGAAHLAVRRFAPYADPLILPLAVTLSGLGLVLLHRLDISYGTRFHASPSEPNQLMWSGIGLAVCLAILVLLKDHRHLQRYMYVMIFGALVLLMAPAFFGQDSYGAKRWIRLGALSFQPGEFVKIGIAVFFAGYLTLYKDALALASRRVLGFYLPRGRQFGPIAAVWLLSLLVLIFERDLGTSLIFFGLFVIMLYAATERGSWVISGVLMFVVGAAVVGSLEPHVKGRVSAWLHPMSYWDTPRPPGIISDQSAQALFSFGSGGVLGTGLGHGHSDLLGFAGRSDFILTSVGEELGLTGMMAVILLYALLVERGLRTALDARDAFGKLLATGLAGALALQVFVVGGGVTGLIPLTGKALPFLAAGGSSQVATWVLIGLLLKISDSARRPAPEPALGVDEQATQLIRP</sequence>
<dbReference type="EMBL" id="BAAABX010000051">
    <property type="protein sequence ID" value="GAA0421146.1"/>
    <property type="molecule type" value="Genomic_DNA"/>
</dbReference>
<evidence type="ECO:0000256" key="4">
    <source>
        <dbReference type="ARBA" id="ARBA00022989"/>
    </source>
</evidence>
<feature type="transmembrane region" description="Helical" evidence="6">
    <location>
        <begin position="258"/>
        <end position="275"/>
    </location>
</feature>
<keyword evidence="4 6" id="KW-1133">Transmembrane helix</keyword>
<feature type="transmembrane region" description="Helical" evidence="6">
    <location>
        <begin position="302"/>
        <end position="320"/>
    </location>
</feature>
<feature type="transmembrane region" description="Helical" evidence="6">
    <location>
        <begin position="114"/>
        <end position="134"/>
    </location>
</feature>
<reference evidence="7 8" key="1">
    <citation type="journal article" date="2019" name="Int. J. Syst. Evol. Microbiol.">
        <title>The Global Catalogue of Microorganisms (GCM) 10K type strain sequencing project: providing services to taxonomists for standard genome sequencing and annotation.</title>
        <authorList>
            <consortium name="The Broad Institute Genomics Platform"/>
            <consortium name="The Broad Institute Genome Sequencing Center for Infectious Disease"/>
            <person name="Wu L."/>
            <person name="Ma J."/>
        </authorList>
    </citation>
    <scope>NUCLEOTIDE SEQUENCE [LARGE SCALE GENOMIC DNA]</scope>
    <source>
        <strain evidence="7 8">JCM 4788</strain>
    </source>
</reference>
<feature type="transmembrane region" description="Helical" evidence="6">
    <location>
        <begin position="281"/>
        <end position="297"/>
    </location>
</feature>
<feature type="transmembrane region" description="Helical" evidence="6">
    <location>
        <begin position="180"/>
        <end position="198"/>
    </location>
</feature>
<feature type="transmembrane region" description="Helical" evidence="6">
    <location>
        <begin position="425"/>
        <end position="450"/>
    </location>
</feature>
<feature type="transmembrane region" description="Helical" evidence="6">
    <location>
        <begin position="89"/>
        <end position="107"/>
    </location>
</feature>
<dbReference type="InterPro" id="IPR001182">
    <property type="entry name" value="FtsW/RodA"/>
</dbReference>
<name>A0ABN0YYV5_9ACTN</name>
<feature type="transmembrane region" description="Helical" evidence="6">
    <location>
        <begin position="218"/>
        <end position="237"/>
    </location>
</feature>
<evidence type="ECO:0000256" key="5">
    <source>
        <dbReference type="ARBA" id="ARBA00023136"/>
    </source>
</evidence>
<keyword evidence="5 6" id="KW-0472">Membrane</keyword>
<keyword evidence="3" id="KW-0133">Cell shape</keyword>
<evidence type="ECO:0000256" key="3">
    <source>
        <dbReference type="ARBA" id="ARBA00022960"/>
    </source>
</evidence>
<dbReference type="PANTHER" id="PTHR30474:SF3">
    <property type="entry name" value="PEPTIDOGLYCAN GLYCOSYLTRANSFERASE RODA"/>
    <property type="match status" value="1"/>
</dbReference>
<evidence type="ECO:0000256" key="1">
    <source>
        <dbReference type="ARBA" id="ARBA00004141"/>
    </source>
</evidence>
<feature type="transmembrane region" description="Helical" evidence="6">
    <location>
        <begin position="60"/>
        <end position="83"/>
    </location>
</feature>
<comment type="caution">
    <text evidence="7">The sequence shown here is derived from an EMBL/GenBank/DDBJ whole genome shotgun (WGS) entry which is preliminary data.</text>
</comment>
<feature type="transmembrane region" description="Helical" evidence="6">
    <location>
        <begin position="456"/>
        <end position="478"/>
    </location>
</feature>
<gene>
    <name evidence="7" type="ORF">GCM10010357_48100</name>
</gene>
<dbReference type="PANTHER" id="PTHR30474">
    <property type="entry name" value="CELL CYCLE PROTEIN"/>
    <property type="match status" value="1"/>
</dbReference>
<evidence type="ECO:0000256" key="6">
    <source>
        <dbReference type="SAM" id="Phobius"/>
    </source>
</evidence>
<accession>A0ABN0YYV5</accession>
<evidence type="ECO:0000313" key="8">
    <source>
        <dbReference type="Proteomes" id="UP001500879"/>
    </source>
</evidence>
<protein>
    <submittedName>
        <fullName evidence="7">FtsW/RodA/SpoVE family cell cycle protein</fullName>
    </submittedName>
</protein>
<keyword evidence="2 6" id="KW-0812">Transmembrane</keyword>
<feature type="transmembrane region" description="Helical" evidence="6">
    <location>
        <begin position="154"/>
        <end position="171"/>
    </location>
</feature>
<evidence type="ECO:0000313" key="7">
    <source>
        <dbReference type="EMBL" id="GAA0421146.1"/>
    </source>
</evidence>
<dbReference type="Proteomes" id="UP001500879">
    <property type="component" value="Unassembled WGS sequence"/>
</dbReference>
<keyword evidence="8" id="KW-1185">Reference proteome</keyword>
<dbReference type="Pfam" id="PF01098">
    <property type="entry name" value="FTSW_RODA_SPOVE"/>
    <property type="match status" value="1"/>
</dbReference>
<organism evidence="7 8">
    <name type="scientific">Streptomyces luteireticuli</name>
    <dbReference type="NCBI Taxonomy" id="173858"/>
    <lineage>
        <taxon>Bacteria</taxon>
        <taxon>Bacillati</taxon>
        <taxon>Actinomycetota</taxon>
        <taxon>Actinomycetes</taxon>
        <taxon>Kitasatosporales</taxon>
        <taxon>Streptomycetaceae</taxon>
        <taxon>Streptomyces</taxon>
    </lineage>
</organism>
<evidence type="ECO:0000256" key="2">
    <source>
        <dbReference type="ARBA" id="ARBA00022692"/>
    </source>
</evidence>
<feature type="transmembrane region" description="Helical" evidence="6">
    <location>
        <begin position="393"/>
        <end position="413"/>
    </location>
</feature>
<comment type="subcellular location">
    <subcellularLocation>
        <location evidence="1">Membrane</location>
        <topology evidence="1">Multi-pass membrane protein</topology>
    </subcellularLocation>
</comment>